<dbReference type="RefSeq" id="WP_378280980.1">
    <property type="nucleotide sequence ID" value="NZ_JBHSON010000007.1"/>
</dbReference>
<evidence type="ECO:0000313" key="2">
    <source>
        <dbReference type="EMBL" id="MFC5745357.1"/>
    </source>
</evidence>
<feature type="domain" description="NADPH-dependent FMN reductase-like" evidence="1">
    <location>
        <begin position="7"/>
        <end position="150"/>
    </location>
</feature>
<comment type="caution">
    <text evidence="2">The sequence shown here is derived from an EMBL/GenBank/DDBJ whole genome shotgun (WGS) entry which is preliminary data.</text>
</comment>
<dbReference type="InterPro" id="IPR029039">
    <property type="entry name" value="Flavoprotein-like_sf"/>
</dbReference>
<evidence type="ECO:0000259" key="1">
    <source>
        <dbReference type="Pfam" id="PF03358"/>
    </source>
</evidence>
<sequence>MQEEPIRLAVIVGSTRDGRFATTVATWFSGEVGLHLKAEVDVIDLAEVPLPVVMQAAPVNTGVYESAEVRALAARIEAADAFVVITAEYNHSFPASLKLAVDSVHLEWRGKPVAFVSYGGLSGGLRAVEHLRQVFAELRAVTVRNTVSFHMMFEQFDEHGRPRQAAQVSTATATMLAELEWWARALRRARRDSPFMW</sequence>
<dbReference type="SUPFAM" id="SSF52218">
    <property type="entry name" value="Flavoproteins"/>
    <property type="match status" value="1"/>
</dbReference>
<evidence type="ECO:0000313" key="3">
    <source>
        <dbReference type="Proteomes" id="UP001596074"/>
    </source>
</evidence>
<gene>
    <name evidence="2" type="ORF">ACFPZN_07055</name>
</gene>
<dbReference type="EC" id="1.-.-.-" evidence="2"/>
<accession>A0ABW0ZRS4</accession>
<keyword evidence="3" id="KW-1185">Reference proteome</keyword>
<dbReference type="GO" id="GO:0016491">
    <property type="term" value="F:oxidoreductase activity"/>
    <property type="evidence" value="ECO:0007669"/>
    <property type="project" value="UniProtKB-KW"/>
</dbReference>
<dbReference type="InterPro" id="IPR050712">
    <property type="entry name" value="NAD(P)H-dep_reductase"/>
</dbReference>
<organism evidence="2 3">
    <name type="scientific">Actinomadura rugatobispora</name>
    <dbReference type="NCBI Taxonomy" id="1994"/>
    <lineage>
        <taxon>Bacteria</taxon>
        <taxon>Bacillati</taxon>
        <taxon>Actinomycetota</taxon>
        <taxon>Actinomycetes</taxon>
        <taxon>Streptosporangiales</taxon>
        <taxon>Thermomonosporaceae</taxon>
        <taxon>Actinomadura</taxon>
    </lineage>
</organism>
<dbReference type="Gene3D" id="3.40.50.360">
    <property type="match status" value="1"/>
</dbReference>
<protein>
    <submittedName>
        <fullName evidence="2">NADPH-dependent FMN reductase</fullName>
        <ecNumber evidence="2">1.-.-.-</ecNumber>
    </submittedName>
</protein>
<dbReference type="Pfam" id="PF03358">
    <property type="entry name" value="FMN_red"/>
    <property type="match status" value="1"/>
</dbReference>
<dbReference type="Proteomes" id="UP001596074">
    <property type="component" value="Unassembled WGS sequence"/>
</dbReference>
<proteinExistence type="predicted"/>
<dbReference type="PANTHER" id="PTHR30543:SF21">
    <property type="entry name" value="NAD(P)H-DEPENDENT FMN REDUCTASE LOT6"/>
    <property type="match status" value="1"/>
</dbReference>
<keyword evidence="2" id="KW-0560">Oxidoreductase</keyword>
<dbReference type="InterPro" id="IPR005025">
    <property type="entry name" value="FMN_Rdtase-like_dom"/>
</dbReference>
<name>A0ABW0ZRS4_9ACTN</name>
<dbReference type="EMBL" id="JBHSON010000007">
    <property type="protein sequence ID" value="MFC5745357.1"/>
    <property type="molecule type" value="Genomic_DNA"/>
</dbReference>
<reference evidence="3" key="1">
    <citation type="journal article" date="2019" name="Int. J. Syst. Evol. Microbiol.">
        <title>The Global Catalogue of Microorganisms (GCM) 10K type strain sequencing project: providing services to taxonomists for standard genome sequencing and annotation.</title>
        <authorList>
            <consortium name="The Broad Institute Genomics Platform"/>
            <consortium name="The Broad Institute Genome Sequencing Center for Infectious Disease"/>
            <person name="Wu L."/>
            <person name="Ma J."/>
        </authorList>
    </citation>
    <scope>NUCLEOTIDE SEQUENCE [LARGE SCALE GENOMIC DNA]</scope>
    <source>
        <strain evidence="3">KCTC 42087</strain>
    </source>
</reference>
<dbReference type="PANTHER" id="PTHR30543">
    <property type="entry name" value="CHROMATE REDUCTASE"/>
    <property type="match status" value="1"/>
</dbReference>